<sequence>MTKQEPSTIGDTPTASLGERATPKTALTHVPCAYCRGTGKDRYQIMSPLSTCPVCHGRRSHELPSPVITCAYCRGTGASPIGARNPCLACGGKGVQGRSPESSPCKACGGTGRQGSTGFYCHPCHGSGRQS</sequence>
<evidence type="ECO:0000256" key="2">
    <source>
        <dbReference type="SAM" id="MobiDB-lite"/>
    </source>
</evidence>
<dbReference type="SUPFAM" id="SSF48695">
    <property type="entry name" value="Multiheme cytochromes"/>
    <property type="match status" value="1"/>
</dbReference>
<evidence type="ECO:0000313" key="5">
    <source>
        <dbReference type="Proteomes" id="UP000500857"/>
    </source>
</evidence>
<feature type="domain" description="CR-type" evidence="3">
    <location>
        <begin position="39"/>
        <end position="131"/>
    </location>
</feature>
<reference evidence="4 5" key="1">
    <citation type="submission" date="2020-04" db="EMBL/GenBank/DDBJ databases">
        <authorList>
            <person name="Basu S."/>
            <person name="Maruthanayagam V."/>
            <person name="Chakraborty S."/>
            <person name="Pramanik A."/>
            <person name="Mukherjee J."/>
            <person name="Brink B."/>
        </authorList>
    </citation>
    <scope>NUCLEOTIDE SEQUENCE [LARGE SCALE GENOMIC DNA]</scope>
    <source>
        <strain evidence="4 5">AP17</strain>
    </source>
</reference>
<feature type="compositionally biased region" description="Polar residues" evidence="2">
    <location>
        <begin position="1"/>
        <end position="15"/>
    </location>
</feature>
<keyword evidence="1" id="KW-0863">Zinc-finger</keyword>
<organism evidence="4 5">
    <name type="scientific">Oxynema aestuarii AP17</name>
    <dbReference type="NCBI Taxonomy" id="2064643"/>
    <lineage>
        <taxon>Bacteria</taxon>
        <taxon>Bacillati</taxon>
        <taxon>Cyanobacteriota</taxon>
        <taxon>Cyanophyceae</taxon>
        <taxon>Oscillatoriophycideae</taxon>
        <taxon>Oscillatoriales</taxon>
        <taxon>Oscillatoriaceae</taxon>
        <taxon>Oxynema</taxon>
        <taxon>Oxynema aestuarii</taxon>
    </lineage>
</organism>
<dbReference type="Gene3D" id="6.20.20.10">
    <property type="match status" value="1"/>
</dbReference>
<evidence type="ECO:0000256" key="1">
    <source>
        <dbReference type="PROSITE-ProRule" id="PRU00546"/>
    </source>
</evidence>
<gene>
    <name evidence="4" type="ORF">HCG48_04205</name>
</gene>
<dbReference type="InterPro" id="IPR036280">
    <property type="entry name" value="Multihaem_cyt_sf"/>
</dbReference>
<dbReference type="RefSeq" id="WP_168568040.1">
    <property type="nucleotide sequence ID" value="NZ_CP051167.1"/>
</dbReference>
<dbReference type="Proteomes" id="UP000500857">
    <property type="component" value="Chromosome"/>
</dbReference>
<feature type="zinc finger region" description="CR-type" evidence="1">
    <location>
        <begin position="39"/>
        <end position="131"/>
    </location>
</feature>
<dbReference type="GO" id="GO:0008270">
    <property type="term" value="F:zinc ion binding"/>
    <property type="evidence" value="ECO:0007669"/>
    <property type="project" value="UniProtKB-KW"/>
</dbReference>
<keyword evidence="1" id="KW-0862">Zinc</keyword>
<evidence type="ECO:0000259" key="3">
    <source>
        <dbReference type="PROSITE" id="PS51188"/>
    </source>
</evidence>
<accession>A0A6H1TVU9</accession>
<dbReference type="Gene3D" id="2.10.230.10">
    <property type="entry name" value="Heat shock protein DnaJ, cysteine-rich domain"/>
    <property type="match status" value="1"/>
</dbReference>
<keyword evidence="5" id="KW-1185">Reference proteome</keyword>
<keyword evidence="1" id="KW-0479">Metal-binding</keyword>
<dbReference type="GO" id="GO:0031072">
    <property type="term" value="F:heat shock protein binding"/>
    <property type="evidence" value="ECO:0007669"/>
    <property type="project" value="InterPro"/>
</dbReference>
<dbReference type="InterPro" id="IPR001305">
    <property type="entry name" value="HSP_DnaJ_Cys-rich_dom"/>
</dbReference>
<dbReference type="AlphaFoldDB" id="A0A6H1TVU9"/>
<dbReference type="GO" id="GO:0051082">
    <property type="term" value="F:unfolded protein binding"/>
    <property type="evidence" value="ECO:0007669"/>
    <property type="project" value="InterPro"/>
</dbReference>
<protein>
    <recommendedName>
        <fullName evidence="3">CR-type domain-containing protein</fullName>
    </recommendedName>
</protein>
<dbReference type="KEGG" id="oxy:HCG48_04205"/>
<evidence type="ECO:0000313" key="4">
    <source>
        <dbReference type="EMBL" id="QIZ69883.1"/>
    </source>
</evidence>
<name>A0A6H1TVU9_9CYAN</name>
<dbReference type="PROSITE" id="PS51188">
    <property type="entry name" value="ZF_CR"/>
    <property type="match status" value="1"/>
</dbReference>
<dbReference type="EMBL" id="CP051167">
    <property type="protein sequence ID" value="QIZ69883.1"/>
    <property type="molecule type" value="Genomic_DNA"/>
</dbReference>
<proteinExistence type="predicted"/>
<feature type="region of interest" description="Disordered" evidence="2">
    <location>
        <begin position="1"/>
        <end position="21"/>
    </location>
</feature>